<feature type="domain" description="F-box" evidence="1">
    <location>
        <begin position="3"/>
        <end position="56"/>
    </location>
</feature>
<dbReference type="Proteomes" id="UP000663824">
    <property type="component" value="Unassembled WGS sequence"/>
</dbReference>
<evidence type="ECO:0000313" key="2">
    <source>
        <dbReference type="EMBL" id="CAF2047224.1"/>
    </source>
</evidence>
<dbReference type="EMBL" id="CAJNRE010005627">
    <property type="protein sequence ID" value="CAF2047224.1"/>
    <property type="molecule type" value="Genomic_DNA"/>
</dbReference>
<dbReference type="PROSITE" id="PS50181">
    <property type="entry name" value="FBOX"/>
    <property type="match status" value="1"/>
</dbReference>
<reference evidence="2" key="1">
    <citation type="submission" date="2021-02" db="EMBL/GenBank/DDBJ databases">
        <authorList>
            <person name="Nowell W R."/>
        </authorList>
    </citation>
    <scope>NUCLEOTIDE SEQUENCE</scope>
</reference>
<name>A0A816PCE5_9BILA</name>
<dbReference type="AlphaFoldDB" id="A0A816PCE5"/>
<comment type="caution">
    <text evidence="2">The sequence shown here is derived from an EMBL/GenBank/DDBJ whole genome shotgun (WGS) entry which is preliminary data.</text>
</comment>
<evidence type="ECO:0000259" key="1">
    <source>
        <dbReference type="PROSITE" id="PS50181"/>
    </source>
</evidence>
<evidence type="ECO:0000313" key="3">
    <source>
        <dbReference type="Proteomes" id="UP000663824"/>
    </source>
</evidence>
<dbReference type="InterPro" id="IPR001810">
    <property type="entry name" value="F-box_dom"/>
</dbReference>
<sequence length="140" mass="16440">MADIGFLSLPTELHYRIFDYADAQTILISVRRTFKRLKELTDDYDRFQLSFSWQLAMTIKSLVRVIRSENINALTLSNKLQKNTINVFFSLFDKHHFTRLRSLTLVEIHDCELAQVLKNFNMTSLTSLSIKPNEDKHSRT</sequence>
<gene>
    <name evidence="2" type="ORF">MBJ925_LOCUS12338</name>
</gene>
<protein>
    <recommendedName>
        <fullName evidence="1">F-box domain-containing protein</fullName>
    </recommendedName>
</protein>
<accession>A0A816PCE5</accession>
<proteinExistence type="predicted"/>
<organism evidence="2 3">
    <name type="scientific">Rotaria magnacalcarata</name>
    <dbReference type="NCBI Taxonomy" id="392030"/>
    <lineage>
        <taxon>Eukaryota</taxon>
        <taxon>Metazoa</taxon>
        <taxon>Spiralia</taxon>
        <taxon>Gnathifera</taxon>
        <taxon>Rotifera</taxon>
        <taxon>Eurotatoria</taxon>
        <taxon>Bdelloidea</taxon>
        <taxon>Philodinida</taxon>
        <taxon>Philodinidae</taxon>
        <taxon>Rotaria</taxon>
    </lineage>
</organism>